<keyword evidence="3 4" id="KW-0732">Signal</keyword>
<dbReference type="GO" id="GO:0030288">
    <property type="term" value="C:outer membrane-bounded periplasmic space"/>
    <property type="evidence" value="ECO:0007669"/>
    <property type="project" value="TreeGrafter"/>
</dbReference>
<reference evidence="6 7" key="1">
    <citation type="submission" date="2020-11" db="EMBL/GenBank/DDBJ databases">
        <title>Arthrobacter antarcticus sp. nov., isolated from Antarctic Soil.</title>
        <authorList>
            <person name="Li J."/>
        </authorList>
    </citation>
    <scope>NUCLEOTIDE SEQUENCE [LARGE SCALE GENOMIC DNA]</scope>
    <source>
        <strain evidence="6 7">Z1-20</strain>
    </source>
</reference>
<dbReference type="EMBL" id="JADNYM010000011">
    <property type="protein sequence ID" value="MBG0739738.1"/>
    <property type="molecule type" value="Genomic_DNA"/>
</dbReference>
<comment type="caution">
    <text evidence="6">The sequence shown here is derived from an EMBL/GenBank/DDBJ whole genome shotgun (WGS) entry which is preliminary data.</text>
</comment>
<proteinExistence type="inferred from homology"/>
<name>A0A931G5B0_9MICC</name>
<evidence type="ECO:0000256" key="3">
    <source>
        <dbReference type="ARBA" id="ARBA00022729"/>
    </source>
</evidence>
<evidence type="ECO:0000256" key="1">
    <source>
        <dbReference type="ARBA" id="ARBA00010333"/>
    </source>
</evidence>
<dbReference type="Gene3D" id="3.40.190.10">
    <property type="entry name" value="Periplasmic binding protein-like II"/>
    <property type="match status" value="2"/>
</dbReference>
<gene>
    <name evidence="6" type="ORF">IV500_10105</name>
</gene>
<dbReference type="GO" id="GO:0005576">
    <property type="term" value="C:extracellular region"/>
    <property type="evidence" value="ECO:0007669"/>
    <property type="project" value="TreeGrafter"/>
</dbReference>
<feature type="domain" description="Solute-binding protein family 3/N-terminal" evidence="5">
    <location>
        <begin position="71"/>
        <end position="293"/>
    </location>
</feature>
<evidence type="ECO:0000313" key="7">
    <source>
        <dbReference type="Proteomes" id="UP000655366"/>
    </source>
</evidence>
<dbReference type="PROSITE" id="PS51257">
    <property type="entry name" value="PROKAR_LIPOPROTEIN"/>
    <property type="match status" value="1"/>
</dbReference>
<dbReference type="InterPro" id="IPR051455">
    <property type="entry name" value="Bact_solute-bind_prot3"/>
</dbReference>
<sequence length="306" mass="31314">MKSVKNIRVGAAAVAGLLVLGLVACSPEAPGTPAASSSGAGYDDVISAGATASDATVAANQWASQIKSNGVLHVGGTETSQLFSLLNPTTGKAVGFDAGLSQLLAKYIIGEPKTKLDQVTVDTREDLLVNKSVDAIIATYSITDKRAARVDFAGPYYSSQAGILVKSTTTDIKSVADLAGKTVATQAASTGVTLLANEAPDAKVLALPDNAQCLAAVQQGRADAYVIDQSLLLNALVGNKDVKIVGDPFGPKDNYGIGVPKGTDAKAFVNDWLKKIIADGTWLKLWQATIGAQTGTSTTPTPPTVG</sequence>
<feature type="chain" id="PRO_5038592544" evidence="4">
    <location>
        <begin position="25"/>
        <end position="306"/>
    </location>
</feature>
<comment type="similarity">
    <text evidence="1">Belongs to the bacterial solute-binding protein 3 family.</text>
</comment>
<dbReference type="AlphaFoldDB" id="A0A931G5B0"/>
<evidence type="ECO:0000259" key="5">
    <source>
        <dbReference type="SMART" id="SM00062"/>
    </source>
</evidence>
<protein>
    <submittedName>
        <fullName evidence="6">Transporter substrate-binding domain-containing protein</fullName>
    </submittedName>
</protein>
<dbReference type="GO" id="GO:0006865">
    <property type="term" value="P:amino acid transport"/>
    <property type="evidence" value="ECO:0007669"/>
    <property type="project" value="TreeGrafter"/>
</dbReference>
<evidence type="ECO:0000256" key="2">
    <source>
        <dbReference type="ARBA" id="ARBA00022448"/>
    </source>
</evidence>
<dbReference type="InterPro" id="IPR001638">
    <property type="entry name" value="Solute-binding_3/MltF_N"/>
</dbReference>
<dbReference type="Pfam" id="PF00497">
    <property type="entry name" value="SBP_bac_3"/>
    <property type="match status" value="1"/>
</dbReference>
<evidence type="ECO:0000256" key="4">
    <source>
        <dbReference type="SAM" id="SignalP"/>
    </source>
</evidence>
<dbReference type="RefSeq" id="WP_196396678.1">
    <property type="nucleotide sequence ID" value="NZ_JADNYM010000011.1"/>
</dbReference>
<feature type="signal peptide" evidence="4">
    <location>
        <begin position="1"/>
        <end position="24"/>
    </location>
</feature>
<dbReference type="Proteomes" id="UP000655366">
    <property type="component" value="Unassembled WGS sequence"/>
</dbReference>
<organism evidence="6 7">
    <name type="scientific">Arthrobacter terrae</name>
    <dbReference type="NCBI Taxonomy" id="2935737"/>
    <lineage>
        <taxon>Bacteria</taxon>
        <taxon>Bacillati</taxon>
        <taxon>Actinomycetota</taxon>
        <taxon>Actinomycetes</taxon>
        <taxon>Micrococcales</taxon>
        <taxon>Micrococcaceae</taxon>
        <taxon>Arthrobacter</taxon>
    </lineage>
</organism>
<keyword evidence="7" id="KW-1185">Reference proteome</keyword>
<dbReference type="SMART" id="SM00062">
    <property type="entry name" value="PBPb"/>
    <property type="match status" value="1"/>
</dbReference>
<dbReference type="PANTHER" id="PTHR30085">
    <property type="entry name" value="AMINO ACID ABC TRANSPORTER PERMEASE"/>
    <property type="match status" value="1"/>
</dbReference>
<keyword evidence="2" id="KW-0813">Transport</keyword>
<evidence type="ECO:0000313" key="6">
    <source>
        <dbReference type="EMBL" id="MBG0739738.1"/>
    </source>
</evidence>
<dbReference type="SUPFAM" id="SSF53850">
    <property type="entry name" value="Periplasmic binding protein-like II"/>
    <property type="match status" value="1"/>
</dbReference>
<accession>A0A931G5B0</accession>
<dbReference type="PANTHER" id="PTHR30085:SF6">
    <property type="entry name" value="ABC TRANSPORTER GLUTAMINE-BINDING PROTEIN GLNH"/>
    <property type="match status" value="1"/>
</dbReference>